<reference evidence="2 3" key="1">
    <citation type="submission" date="2013-03" db="EMBL/GenBank/DDBJ databases">
        <title>The Genome Sequence of Phialophora europaea CBS 101466.</title>
        <authorList>
            <consortium name="The Broad Institute Genomics Platform"/>
            <person name="Cuomo C."/>
            <person name="de Hoog S."/>
            <person name="Gorbushina A."/>
            <person name="Walker B."/>
            <person name="Young S.K."/>
            <person name="Zeng Q."/>
            <person name="Gargeya S."/>
            <person name="Fitzgerald M."/>
            <person name="Haas B."/>
            <person name="Abouelleil A."/>
            <person name="Allen A.W."/>
            <person name="Alvarado L."/>
            <person name="Arachchi H.M."/>
            <person name="Berlin A.M."/>
            <person name="Chapman S.B."/>
            <person name="Gainer-Dewar J."/>
            <person name="Goldberg J."/>
            <person name="Griggs A."/>
            <person name="Gujja S."/>
            <person name="Hansen M."/>
            <person name="Howarth C."/>
            <person name="Imamovic A."/>
            <person name="Ireland A."/>
            <person name="Larimer J."/>
            <person name="McCowan C."/>
            <person name="Murphy C."/>
            <person name="Pearson M."/>
            <person name="Poon T.W."/>
            <person name="Priest M."/>
            <person name="Roberts A."/>
            <person name="Saif S."/>
            <person name="Shea T."/>
            <person name="Sisk P."/>
            <person name="Sykes S."/>
            <person name="Wortman J."/>
            <person name="Nusbaum C."/>
            <person name="Birren B."/>
        </authorList>
    </citation>
    <scope>NUCLEOTIDE SEQUENCE [LARGE SCALE GENOMIC DNA]</scope>
    <source>
        <strain evidence="2 3">CBS 101466</strain>
    </source>
</reference>
<feature type="region of interest" description="Disordered" evidence="1">
    <location>
        <begin position="30"/>
        <end position="59"/>
    </location>
</feature>
<dbReference type="InParanoid" id="W2RW76"/>
<dbReference type="AlphaFoldDB" id="W2RW76"/>
<evidence type="ECO:0000313" key="2">
    <source>
        <dbReference type="EMBL" id="ETN40771.1"/>
    </source>
</evidence>
<dbReference type="HOGENOM" id="CLU_2960686_0_0_1"/>
<name>W2RW76_CYPE1</name>
<feature type="compositionally biased region" description="Basic residues" evidence="1">
    <location>
        <begin position="30"/>
        <end position="40"/>
    </location>
</feature>
<dbReference type="EMBL" id="KB822720">
    <property type="protein sequence ID" value="ETN40771.1"/>
    <property type="molecule type" value="Genomic_DNA"/>
</dbReference>
<proteinExistence type="predicted"/>
<dbReference type="GeneID" id="19972390"/>
<evidence type="ECO:0000256" key="1">
    <source>
        <dbReference type="SAM" id="MobiDB-lite"/>
    </source>
</evidence>
<dbReference type="Proteomes" id="UP000030752">
    <property type="component" value="Unassembled WGS sequence"/>
</dbReference>
<organism evidence="2 3">
    <name type="scientific">Cyphellophora europaea (strain CBS 101466)</name>
    <name type="common">Phialophora europaea</name>
    <dbReference type="NCBI Taxonomy" id="1220924"/>
    <lineage>
        <taxon>Eukaryota</taxon>
        <taxon>Fungi</taxon>
        <taxon>Dikarya</taxon>
        <taxon>Ascomycota</taxon>
        <taxon>Pezizomycotina</taxon>
        <taxon>Eurotiomycetes</taxon>
        <taxon>Chaetothyriomycetidae</taxon>
        <taxon>Chaetothyriales</taxon>
        <taxon>Cyphellophoraceae</taxon>
        <taxon>Cyphellophora</taxon>
    </lineage>
</organism>
<gene>
    <name evidence="2" type="ORF">HMPREF1541_05051</name>
</gene>
<dbReference type="RefSeq" id="XP_008717614.1">
    <property type="nucleotide sequence ID" value="XM_008719392.1"/>
</dbReference>
<evidence type="ECO:0000313" key="3">
    <source>
        <dbReference type="Proteomes" id="UP000030752"/>
    </source>
</evidence>
<keyword evidence="3" id="KW-1185">Reference proteome</keyword>
<protein>
    <submittedName>
        <fullName evidence="2">Uncharacterized protein</fullName>
    </submittedName>
</protein>
<sequence>MARNTVVNRTLEETAQLDKEDFQTYGTRRLRQRRQRHHNPRAFEHPVQHHSLCGRMTVP</sequence>
<dbReference type="VEuPathDB" id="FungiDB:HMPREF1541_05051"/>
<accession>W2RW76</accession>